<proteinExistence type="predicted"/>
<evidence type="ECO:0000313" key="2">
    <source>
        <dbReference type="Proteomes" id="UP000237968"/>
    </source>
</evidence>
<name>A0A2S9XXF7_9BACT</name>
<keyword evidence="2" id="KW-1185">Reference proteome</keyword>
<comment type="caution">
    <text evidence="1">The sequence shown here is derived from an EMBL/GenBank/DDBJ whole genome shotgun (WGS) entry which is preliminary data.</text>
</comment>
<sequence>MGRGADWIAAMVHRSQVNHAFSWALVAALGLGPAACDFDTPPRERYMSRLYVGVSLSFEREEGNSTSCMWAGTPGKPHVVWHRVRTPRQYEVRAR</sequence>
<dbReference type="Proteomes" id="UP000237968">
    <property type="component" value="Unassembled WGS sequence"/>
</dbReference>
<organism evidence="1 2">
    <name type="scientific">Enhygromyxa salina</name>
    <dbReference type="NCBI Taxonomy" id="215803"/>
    <lineage>
        <taxon>Bacteria</taxon>
        <taxon>Pseudomonadati</taxon>
        <taxon>Myxococcota</taxon>
        <taxon>Polyangia</taxon>
        <taxon>Nannocystales</taxon>
        <taxon>Nannocystaceae</taxon>
        <taxon>Enhygromyxa</taxon>
    </lineage>
</organism>
<accession>A0A2S9XXF7</accession>
<gene>
    <name evidence="1" type="ORF">ENSA5_33210</name>
</gene>
<dbReference type="EMBL" id="PVNK01000153">
    <property type="protein sequence ID" value="PRP97524.1"/>
    <property type="molecule type" value="Genomic_DNA"/>
</dbReference>
<protein>
    <submittedName>
        <fullName evidence="1">Uncharacterized protein</fullName>
    </submittedName>
</protein>
<evidence type="ECO:0000313" key="1">
    <source>
        <dbReference type="EMBL" id="PRP97524.1"/>
    </source>
</evidence>
<dbReference type="AlphaFoldDB" id="A0A2S9XXF7"/>
<reference evidence="1 2" key="1">
    <citation type="submission" date="2018-03" db="EMBL/GenBank/DDBJ databases">
        <title>Draft Genome Sequences of the Obligatory Marine Myxobacteria Enhygromyxa salina SWB005.</title>
        <authorList>
            <person name="Poehlein A."/>
            <person name="Moghaddam J.A."/>
            <person name="Harms H."/>
            <person name="Alanjari M."/>
            <person name="Koenig G.M."/>
            <person name="Daniel R."/>
            <person name="Schaeberle T.F."/>
        </authorList>
    </citation>
    <scope>NUCLEOTIDE SEQUENCE [LARGE SCALE GENOMIC DNA]</scope>
    <source>
        <strain evidence="1 2">SWB005</strain>
    </source>
</reference>